<evidence type="ECO:0000256" key="2">
    <source>
        <dbReference type="SAM" id="SignalP"/>
    </source>
</evidence>
<organism evidence="3 4">
    <name type="scientific">Duganella zoogloeoides</name>
    <dbReference type="NCBI Taxonomy" id="75659"/>
    <lineage>
        <taxon>Bacteria</taxon>
        <taxon>Pseudomonadati</taxon>
        <taxon>Pseudomonadota</taxon>
        <taxon>Betaproteobacteria</taxon>
        <taxon>Burkholderiales</taxon>
        <taxon>Oxalobacteraceae</taxon>
        <taxon>Telluria group</taxon>
        <taxon>Duganella</taxon>
    </lineage>
</organism>
<feature type="chain" id="PRO_5047550041" evidence="2">
    <location>
        <begin position="25"/>
        <end position="271"/>
    </location>
</feature>
<name>A0ABZ0Y054_9BURK</name>
<dbReference type="RefSeq" id="WP_154820156.1">
    <property type="nucleotide sequence ID" value="NZ_CP140152.1"/>
</dbReference>
<proteinExistence type="predicted"/>
<dbReference type="EMBL" id="CP140152">
    <property type="protein sequence ID" value="WQH05416.1"/>
    <property type="molecule type" value="Genomic_DNA"/>
</dbReference>
<dbReference type="GeneID" id="43166353"/>
<gene>
    <name evidence="3" type="ORF">SR858_03500</name>
</gene>
<accession>A0ABZ0Y054</accession>
<feature type="region of interest" description="Disordered" evidence="1">
    <location>
        <begin position="118"/>
        <end position="147"/>
    </location>
</feature>
<sequence length="271" mass="30495">MKLKYLVRQSSIAALLTASLSAHAQIQLSCEMDWSALSALDMAEPDRLISGIRAGDWTKEHVDQMLQAEEECARSSNAPETLREARWISIQTQQYPNALRSLQARDQRIEREKAEILKADNSAQSDGASTPPIPQAQSDVPKHQLSPQPTLTVADAVKDSDLASKRNLWIALAAVGCVAGLAIWNKFVRNRCPSCSSTSYSRIDETELDRWRGTKQVSERNSRGTNTRHVQSTFVQLQFTYRCNHCQNEWVKLRKEELGTSSKIERFFAGF</sequence>
<protein>
    <submittedName>
        <fullName evidence="3">Uncharacterized protein</fullName>
    </submittedName>
</protein>
<evidence type="ECO:0000313" key="4">
    <source>
        <dbReference type="Proteomes" id="UP001326110"/>
    </source>
</evidence>
<feature type="signal peptide" evidence="2">
    <location>
        <begin position="1"/>
        <end position="24"/>
    </location>
</feature>
<keyword evidence="2" id="KW-0732">Signal</keyword>
<dbReference type="Proteomes" id="UP001326110">
    <property type="component" value="Chromosome"/>
</dbReference>
<reference evidence="3 4" key="1">
    <citation type="submission" date="2023-11" db="EMBL/GenBank/DDBJ databases">
        <title>MicrobeMod: A computational toolkit for identifying prokaryotic methylation and restriction-modification with nanopore sequencing.</title>
        <authorList>
            <person name="Crits-Christoph A."/>
            <person name="Kang S.C."/>
            <person name="Lee H."/>
            <person name="Ostrov N."/>
        </authorList>
    </citation>
    <scope>NUCLEOTIDE SEQUENCE [LARGE SCALE GENOMIC DNA]</scope>
    <source>
        <strain evidence="3 4">ATCC 25935</strain>
    </source>
</reference>
<evidence type="ECO:0000256" key="1">
    <source>
        <dbReference type="SAM" id="MobiDB-lite"/>
    </source>
</evidence>
<evidence type="ECO:0000313" key="3">
    <source>
        <dbReference type="EMBL" id="WQH05416.1"/>
    </source>
</evidence>
<keyword evidence="4" id="KW-1185">Reference proteome</keyword>